<protein>
    <submittedName>
        <fullName evidence="6">Patatin</fullName>
    </submittedName>
</protein>
<dbReference type="PROSITE" id="PS51635">
    <property type="entry name" value="PNPLA"/>
    <property type="match status" value="1"/>
</dbReference>
<evidence type="ECO:0000256" key="2">
    <source>
        <dbReference type="ARBA" id="ARBA00022963"/>
    </source>
</evidence>
<dbReference type="RefSeq" id="WP_246158346.1">
    <property type="nucleotide sequence ID" value="NZ_BKAJ01000037.1"/>
</dbReference>
<evidence type="ECO:0000313" key="7">
    <source>
        <dbReference type="Proteomes" id="UP000321058"/>
    </source>
</evidence>
<proteinExistence type="predicted"/>
<gene>
    <name evidence="6" type="ORF">RSO01_24910</name>
</gene>
<feature type="short sequence motif" description="GXGXXG" evidence="4">
    <location>
        <begin position="35"/>
        <end position="40"/>
    </location>
</feature>
<feature type="domain" description="PNPLA" evidence="5">
    <location>
        <begin position="31"/>
        <end position="234"/>
    </location>
</feature>
<dbReference type="InterPro" id="IPR050301">
    <property type="entry name" value="NTE"/>
</dbReference>
<dbReference type="CDD" id="cd07209">
    <property type="entry name" value="Pat_hypo_Ecoli_Z1214_like"/>
    <property type="match status" value="1"/>
</dbReference>
<dbReference type="Proteomes" id="UP000321058">
    <property type="component" value="Unassembled WGS sequence"/>
</dbReference>
<evidence type="ECO:0000256" key="3">
    <source>
        <dbReference type="ARBA" id="ARBA00023098"/>
    </source>
</evidence>
<evidence type="ECO:0000256" key="4">
    <source>
        <dbReference type="PROSITE-ProRule" id="PRU01161"/>
    </source>
</evidence>
<name>A0A512N8L4_9HYPH</name>
<feature type="short sequence motif" description="DGA/G" evidence="4">
    <location>
        <begin position="221"/>
        <end position="223"/>
    </location>
</feature>
<accession>A0A512N8L4</accession>
<dbReference type="Pfam" id="PF12536">
    <property type="entry name" value="DUF3734"/>
    <property type="match status" value="1"/>
</dbReference>
<dbReference type="SUPFAM" id="SSF52151">
    <property type="entry name" value="FabD/lysophospholipase-like"/>
    <property type="match status" value="1"/>
</dbReference>
<dbReference type="PANTHER" id="PTHR14226:SF57">
    <property type="entry name" value="BLR7027 PROTEIN"/>
    <property type="match status" value="1"/>
</dbReference>
<keyword evidence="3 4" id="KW-0443">Lipid metabolism</keyword>
<dbReference type="InterPro" id="IPR021095">
    <property type="entry name" value="DUF3734"/>
</dbReference>
<keyword evidence="2 4" id="KW-0442">Lipid degradation</keyword>
<dbReference type="EMBL" id="BKAJ01000037">
    <property type="protein sequence ID" value="GEP55325.1"/>
    <property type="molecule type" value="Genomic_DNA"/>
</dbReference>
<dbReference type="PANTHER" id="PTHR14226">
    <property type="entry name" value="NEUROPATHY TARGET ESTERASE/SWISS CHEESE D.MELANOGASTER"/>
    <property type="match status" value="1"/>
</dbReference>
<dbReference type="InterPro" id="IPR002641">
    <property type="entry name" value="PNPLA_dom"/>
</dbReference>
<keyword evidence="7" id="KW-1185">Reference proteome</keyword>
<dbReference type="AlphaFoldDB" id="A0A512N8L4"/>
<dbReference type="InterPro" id="IPR016035">
    <property type="entry name" value="Acyl_Trfase/lysoPLipase"/>
</dbReference>
<keyword evidence="1 4" id="KW-0378">Hydrolase</keyword>
<feature type="short sequence motif" description="GXSXG" evidence="4">
    <location>
        <begin position="62"/>
        <end position="66"/>
    </location>
</feature>
<evidence type="ECO:0000259" key="5">
    <source>
        <dbReference type="PROSITE" id="PS51635"/>
    </source>
</evidence>
<dbReference type="Pfam" id="PF01734">
    <property type="entry name" value="Patatin"/>
    <property type="match status" value="1"/>
</dbReference>
<evidence type="ECO:0000313" key="6">
    <source>
        <dbReference type="EMBL" id="GEP55325.1"/>
    </source>
</evidence>
<feature type="active site" description="Proton acceptor" evidence="4">
    <location>
        <position position="221"/>
    </location>
</feature>
<dbReference type="Gene3D" id="3.40.1090.10">
    <property type="entry name" value="Cytosolic phospholipase A2 catalytic domain"/>
    <property type="match status" value="2"/>
</dbReference>
<dbReference type="GO" id="GO:0016787">
    <property type="term" value="F:hydrolase activity"/>
    <property type="evidence" value="ECO:0007669"/>
    <property type="project" value="UniProtKB-UniRule"/>
</dbReference>
<sequence length="385" mass="42197">MNAMSSSGPTLLTQTTTARAKERVVKEQVVLVLQGGGALGAYQAGVYQALMEGGIEPDWVIGTSIGAINGALIAGNEPANRIPRLREFWDGVARRSLLDQLWPTPIFGNSLANLSTVMSGIPGFFAPNPQAIWGPSFPLGIEKASYYTTEPLKETLGRLVDFDCLNRKPVRLSVGAVNVRTSEMRYFDSQAMSLGPAHIMASGALPPAFPAVTIDGESYWDGGIYSNTPIEVVLDDVPRLNSLIFSVNVWQPTGVHPTTLQQVMARHKDIQFASRGKSHVARQAQIHRLRHVVRELTNRLPMELRADPVVQDLAEYGCGTLMHLVRLLSPRLDGEDHTKDIDFTRSGIERRWKAGHDHARKILAEKPWEGAVDTLAGVMIHEAGE</sequence>
<evidence type="ECO:0000256" key="1">
    <source>
        <dbReference type="ARBA" id="ARBA00022801"/>
    </source>
</evidence>
<reference evidence="6 7" key="1">
    <citation type="submission" date="2019-07" db="EMBL/GenBank/DDBJ databases">
        <title>Whole genome shotgun sequence of Reyranella soli NBRC 108950.</title>
        <authorList>
            <person name="Hosoyama A."/>
            <person name="Uohara A."/>
            <person name="Ohji S."/>
            <person name="Ichikawa N."/>
        </authorList>
    </citation>
    <scope>NUCLEOTIDE SEQUENCE [LARGE SCALE GENOMIC DNA]</scope>
    <source>
        <strain evidence="6 7">NBRC 108950</strain>
    </source>
</reference>
<dbReference type="GO" id="GO:0016042">
    <property type="term" value="P:lipid catabolic process"/>
    <property type="evidence" value="ECO:0007669"/>
    <property type="project" value="UniProtKB-UniRule"/>
</dbReference>
<comment type="caution">
    <text evidence="6">The sequence shown here is derived from an EMBL/GenBank/DDBJ whole genome shotgun (WGS) entry which is preliminary data.</text>
</comment>
<feature type="active site" description="Nucleophile" evidence="4">
    <location>
        <position position="64"/>
    </location>
</feature>
<organism evidence="6 7">
    <name type="scientific">Reyranella soli</name>
    <dbReference type="NCBI Taxonomy" id="1230389"/>
    <lineage>
        <taxon>Bacteria</taxon>
        <taxon>Pseudomonadati</taxon>
        <taxon>Pseudomonadota</taxon>
        <taxon>Alphaproteobacteria</taxon>
        <taxon>Hyphomicrobiales</taxon>
        <taxon>Reyranellaceae</taxon>
        <taxon>Reyranella</taxon>
    </lineage>
</organism>